<evidence type="ECO:0000256" key="4">
    <source>
        <dbReference type="ARBA" id="ARBA00022475"/>
    </source>
</evidence>
<evidence type="ECO:0000256" key="8">
    <source>
        <dbReference type="ARBA" id="ARBA00022989"/>
    </source>
</evidence>
<dbReference type="AlphaFoldDB" id="A0A178IKN5"/>
<dbReference type="GO" id="GO:0055085">
    <property type="term" value="P:transmembrane transport"/>
    <property type="evidence" value="ECO:0007669"/>
    <property type="project" value="InterPro"/>
</dbReference>
<proteinExistence type="inferred from homology"/>
<evidence type="ECO:0000313" key="13">
    <source>
        <dbReference type="EMBL" id="OAM90318.1"/>
    </source>
</evidence>
<evidence type="ECO:0000256" key="10">
    <source>
        <dbReference type="SAM" id="MobiDB-lite"/>
    </source>
</evidence>
<feature type="compositionally biased region" description="Polar residues" evidence="10">
    <location>
        <begin position="130"/>
        <end position="154"/>
    </location>
</feature>
<feature type="transmembrane region" description="Helical" evidence="11">
    <location>
        <begin position="20"/>
        <end position="41"/>
    </location>
</feature>
<dbReference type="Pfam" id="PF13103">
    <property type="entry name" value="TonB_2"/>
    <property type="match status" value="1"/>
</dbReference>
<dbReference type="PROSITE" id="PS52015">
    <property type="entry name" value="TONB_CTD"/>
    <property type="match status" value="1"/>
</dbReference>
<evidence type="ECO:0000259" key="12">
    <source>
        <dbReference type="PROSITE" id="PS52015"/>
    </source>
</evidence>
<comment type="caution">
    <text evidence="13">The sequence shown here is derived from an EMBL/GenBank/DDBJ whole genome shotgun (WGS) entry which is preliminary data.</text>
</comment>
<protein>
    <recommendedName>
        <fullName evidence="12">TonB C-terminal domain-containing protein</fullName>
    </recommendedName>
</protein>
<dbReference type="InterPro" id="IPR006260">
    <property type="entry name" value="TonB/TolA_C"/>
</dbReference>
<dbReference type="GO" id="GO:0005886">
    <property type="term" value="C:plasma membrane"/>
    <property type="evidence" value="ECO:0007669"/>
    <property type="project" value="UniProtKB-SubCell"/>
</dbReference>
<evidence type="ECO:0000256" key="11">
    <source>
        <dbReference type="SAM" id="Phobius"/>
    </source>
</evidence>
<name>A0A178IKN5_9BACT</name>
<dbReference type="SUPFAM" id="SSF74653">
    <property type="entry name" value="TolA/TonB C-terminal domain"/>
    <property type="match status" value="1"/>
</dbReference>
<evidence type="ECO:0000256" key="9">
    <source>
        <dbReference type="ARBA" id="ARBA00023136"/>
    </source>
</evidence>
<keyword evidence="4" id="KW-1003">Cell membrane</keyword>
<evidence type="ECO:0000313" key="14">
    <source>
        <dbReference type="Proteomes" id="UP000078486"/>
    </source>
</evidence>
<dbReference type="PANTHER" id="PTHR33446">
    <property type="entry name" value="PROTEIN TONB-RELATED"/>
    <property type="match status" value="1"/>
</dbReference>
<accession>A0A178IKN5</accession>
<dbReference type="InterPro" id="IPR037682">
    <property type="entry name" value="TonB_C"/>
</dbReference>
<keyword evidence="14" id="KW-1185">Reference proteome</keyword>
<dbReference type="Gene3D" id="3.30.1150.10">
    <property type="match status" value="1"/>
</dbReference>
<evidence type="ECO:0000256" key="5">
    <source>
        <dbReference type="ARBA" id="ARBA00022519"/>
    </source>
</evidence>
<dbReference type="EMBL" id="LRRQ01000061">
    <property type="protein sequence ID" value="OAM90318.1"/>
    <property type="molecule type" value="Genomic_DNA"/>
</dbReference>
<keyword evidence="6 11" id="KW-0812">Transmembrane</keyword>
<evidence type="ECO:0000256" key="7">
    <source>
        <dbReference type="ARBA" id="ARBA00022927"/>
    </source>
</evidence>
<evidence type="ECO:0000256" key="1">
    <source>
        <dbReference type="ARBA" id="ARBA00004383"/>
    </source>
</evidence>
<comment type="similarity">
    <text evidence="2">Belongs to the TonB family.</text>
</comment>
<organism evidence="13 14">
    <name type="scientific">Termitidicoccus mucosus</name>
    <dbReference type="NCBI Taxonomy" id="1184151"/>
    <lineage>
        <taxon>Bacteria</taxon>
        <taxon>Pseudomonadati</taxon>
        <taxon>Verrucomicrobiota</taxon>
        <taxon>Opitutia</taxon>
        <taxon>Opitutales</taxon>
        <taxon>Opitutaceae</taxon>
        <taxon>Termitidicoccus</taxon>
    </lineage>
</organism>
<keyword evidence="9 11" id="KW-0472">Membrane</keyword>
<dbReference type="Proteomes" id="UP000078486">
    <property type="component" value="Unassembled WGS sequence"/>
</dbReference>
<dbReference type="STRING" id="1184151.AW736_00810"/>
<keyword evidence="3" id="KW-0813">Transport</keyword>
<comment type="subcellular location">
    <subcellularLocation>
        <location evidence="1">Cell inner membrane</location>
        <topology evidence="1">Single-pass membrane protein</topology>
        <orientation evidence="1">Periplasmic side</orientation>
    </subcellularLocation>
</comment>
<sequence>MFAFAMSATTTTQTHSAGPYVASLVLHGAVVLTIALSAMVFQQAQLNSPKIFELVAGEGTNYAATEAPAPSPGVSFERPDVPIIETPLQAPEPEPQPVVQPVRPVVAQPTPVITPKPVESPVKPAEKPRQSTTSWQEFQQQNKARTRAQSTGATAPSGAKSAAVPKIRVRGVTGGTGSAEGAGGNVLSRSADQDLLGLYLAQLQRQLKAAHEKPTGLGDHLSVTISFTLSATGAMSNVRVTRSSGSAEFDQSALAAFRAVRSIGERPDGKTDTRTAVFKMSDE</sequence>
<dbReference type="NCBIfam" id="TIGR01352">
    <property type="entry name" value="tonB_Cterm"/>
    <property type="match status" value="1"/>
</dbReference>
<dbReference type="GO" id="GO:0015031">
    <property type="term" value="P:protein transport"/>
    <property type="evidence" value="ECO:0007669"/>
    <property type="project" value="UniProtKB-KW"/>
</dbReference>
<dbReference type="InterPro" id="IPR051045">
    <property type="entry name" value="TonB-dependent_transducer"/>
</dbReference>
<evidence type="ECO:0000256" key="6">
    <source>
        <dbReference type="ARBA" id="ARBA00022692"/>
    </source>
</evidence>
<evidence type="ECO:0000256" key="3">
    <source>
        <dbReference type="ARBA" id="ARBA00022448"/>
    </source>
</evidence>
<keyword evidence="5" id="KW-0997">Cell inner membrane</keyword>
<evidence type="ECO:0000256" key="2">
    <source>
        <dbReference type="ARBA" id="ARBA00006555"/>
    </source>
</evidence>
<keyword evidence="8 11" id="KW-1133">Transmembrane helix</keyword>
<feature type="region of interest" description="Disordered" evidence="10">
    <location>
        <begin position="111"/>
        <end position="163"/>
    </location>
</feature>
<reference evidence="13 14" key="1">
    <citation type="submission" date="2016-01" db="EMBL/GenBank/DDBJ databases">
        <title>High potential of lignocellulose degradation of a new Verrucomicrobia species.</title>
        <authorList>
            <person name="Wang Y."/>
            <person name="Shi Y."/>
            <person name="Qiu Z."/>
            <person name="Liu S."/>
            <person name="Yang H."/>
        </authorList>
    </citation>
    <scope>NUCLEOTIDE SEQUENCE [LARGE SCALE GENOMIC DNA]</scope>
    <source>
        <strain evidence="13 14">TSB47</strain>
    </source>
</reference>
<feature type="domain" description="TonB C-terminal" evidence="12">
    <location>
        <begin position="195"/>
        <end position="283"/>
    </location>
</feature>
<gene>
    <name evidence="13" type="ORF">AW736_00810</name>
</gene>
<keyword evidence="7" id="KW-0653">Protein transport</keyword>